<name>A0A8X6FDV0_TRICU</name>
<keyword evidence="3" id="KW-1185">Reference proteome</keyword>
<accession>A0A8X6FDV0</accession>
<dbReference type="PANTHER" id="PTHR47331">
    <property type="entry name" value="PHD-TYPE DOMAIN-CONTAINING PROTEIN"/>
    <property type="match status" value="1"/>
</dbReference>
<reference evidence="2" key="1">
    <citation type="submission" date="2020-07" db="EMBL/GenBank/DDBJ databases">
        <title>Multicomponent nature underlies the extraordinary mechanical properties of spider dragline silk.</title>
        <authorList>
            <person name="Kono N."/>
            <person name="Nakamura H."/>
            <person name="Mori M."/>
            <person name="Yoshida Y."/>
            <person name="Ohtoshi R."/>
            <person name="Malay A.D."/>
            <person name="Moran D.A.P."/>
            <person name="Tomita M."/>
            <person name="Numata K."/>
            <person name="Arakawa K."/>
        </authorList>
    </citation>
    <scope>NUCLEOTIDE SEQUENCE</scope>
</reference>
<feature type="compositionally biased region" description="Basic and acidic residues" evidence="1">
    <location>
        <begin position="349"/>
        <end position="359"/>
    </location>
</feature>
<dbReference type="EMBL" id="BMAO01031666">
    <property type="protein sequence ID" value="GFQ76872.1"/>
    <property type="molecule type" value="Genomic_DNA"/>
</dbReference>
<organism evidence="2 3">
    <name type="scientific">Trichonephila clavata</name>
    <name type="common">Joro spider</name>
    <name type="synonym">Nephila clavata</name>
    <dbReference type="NCBI Taxonomy" id="2740835"/>
    <lineage>
        <taxon>Eukaryota</taxon>
        <taxon>Metazoa</taxon>
        <taxon>Ecdysozoa</taxon>
        <taxon>Arthropoda</taxon>
        <taxon>Chelicerata</taxon>
        <taxon>Arachnida</taxon>
        <taxon>Araneae</taxon>
        <taxon>Araneomorphae</taxon>
        <taxon>Entelegynae</taxon>
        <taxon>Araneoidea</taxon>
        <taxon>Nephilidae</taxon>
        <taxon>Trichonephila</taxon>
    </lineage>
</organism>
<proteinExistence type="predicted"/>
<dbReference type="AlphaFoldDB" id="A0A8X6FDV0"/>
<feature type="region of interest" description="Disordered" evidence="1">
    <location>
        <begin position="345"/>
        <end position="365"/>
    </location>
</feature>
<evidence type="ECO:0000313" key="2">
    <source>
        <dbReference type="EMBL" id="GFQ76872.1"/>
    </source>
</evidence>
<comment type="caution">
    <text evidence="2">The sequence shown here is derived from an EMBL/GenBank/DDBJ whole genome shotgun (WGS) entry which is preliminary data.</text>
</comment>
<gene>
    <name evidence="2" type="primary">AVEN_32190_1</name>
    <name evidence="2" type="ORF">TNCT_182951</name>
</gene>
<protein>
    <submittedName>
        <fullName evidence="2">Integrase catalytic domain-containing protein</fullName>
    </submittedName>
</protein>
<dbReference type="Proteomes" id="UP000887116">
    <property type="component" value="Unassembled WGS sequence"/>
</dbReference>
<evidence type="ECO:0000256" key="1">
    <source>
        <dbReference type="SAM" id="MobiDB-lite"/>
    </source>
</evidence>
<sequence length="365" mass="42275">MRHDERCLNSRWKVLRHRKQLSVFIAFVDTFVEDDKEVLSFKLSQFDRLNAKYEPVKEEIFTSLSDLEFNNFDGKITTCNEHIEKLEVLDTETKRLFQMTLESTNIPKGDDFLAFLNKRCLLLENLPSAGTKGKQNIKDSPRHKSFMLHTDANVDKKSNLCSLNHGLYICDKFKNMPVREKILWRPSPEEDIVSYRLKTITYGTKPAPYLATRCLLQLAHEGKNKYPLATPVIQNSTFTDDILSGADDITTAKEMLRQLIGLMKEGCFHLYKWSANSEELLKDVPTEIKEFLFNENDELVKTLGLSWRPREDTFMYQMNLQEVPVTITKKNRLVIFLQIIRSPSTASTDNHKGQNDDSKNLAIKN</sequence>
<evidence type="ECO:0000313" key="3">
    <source>
        <dbReference type="Proteomes" id="UP000887116"/>
    </source>
</evidence>